<feature type="domain" description="Nematode cuticle collagen N-terminal" evidence="4">
    <location>
        <begin position="8"/>
        <end position="58"/>
    </location>
</feature>
<dbReference type="Pfam" id="PF01391">
    <property type="entry name" value="Collagen"/>
    <property type="match status" value="1"/>
</dbReference>
<evidence type="ECO:0000313" key="6">
    <source>
        <dbReference type="WBParaSite" id="sdigi.contig112.g4576.t1"/>
    </source>
</evidence>
<sequence>MVKTSYWINVVATLLMLSVFIIIITCGVIASTISEFYQNALRDLEEFQTFERIIWNKLSQFPTKQAVRKASLTTVHIGRNRRQISKKLQEIFVENTNGMTLSEDSTQISITGRENQKGSELNYFSNPIPTISIYSAKRNLQPHEFVAIKNEPQRCLVTYICPSGPPGDPGNEGPRGEPGNPGTTGHPGLPGITIGLIMTMGCIKCPPGPPGPKGPDGPRGQPGACGKPGLAVAEAIPGPPGPIGDVGLPGLPGEEGEPGVPGVPGASGIRYLPGRCGPKGLPGPEGPAGEPGIPGEPGPPGEIGPIGPVGDAGPPGLDGIPGLDGMPGPPGIPGTDGQYCLCSLRSKISILPPHPMPPAYQPSNPYATNLQLPKEHIYATSSETRILHSPDSLKTRRHSRSSELGFILSGGKLNPFSTSGSLFSAGYAIPASVMENPRKHESSDRGLELPVTFKNSQIIPTQSFLYSIFRSRSDRIPIN</sequence>
<feature type="region of interest" description="Disordered" evidence="2">
    <location>
        <begin position="277"/>
        <end position="332"/>
    </location>
</feature>
<keyword evidence="3" id="KW-1133">Transmembrane helix</keyword>
<dbReference type="PANTHER" id="PTHR24637">
    <property type="entry name" value="COLLAGEN"/>
    <property type="match status" value="1"/>
</dbReference>
<name>A0A915PD17_9BILA</name>
<evidence type="ECO:0000256" key="2">
    <source>
        <dbReference type="SAM" id="MobiDB-lite"/>
    </source>
</evidence>
<organism evidence="5 6">
    <name type="scientific">Setaria digitata</name>
    <dbReference type="NCBI Taxonomy" id="48799"/>
    <lineage>
        <taxon>Eukaryota</taxon>
        <taxon>Metazoa</taxon>
        <taxon>Ecdysozoa</taxon>
        <taxon>Nematoda</taxon>
        <taxon>Chromadorea</taxon>
        <taxon>Rhabditida</taxon>
        <taxon>Spirurina</taxon>
        <taxon>Spiruromorpha</taxon>
        <taxon>Filarioidea</taxon>
        <taxon>Setariidae</taxon>
        <taxon>Setaria</taxon>
    </lineage>
</organism>
<evidence type="ECO:0000256" key="3">
    <source>
        <dbReference type="SAM" id="Phobius"/>
    </source>
</evidence>
<reference evidence="6" key="1">
    <citation type="submission" date="2022-11" db="UniProtKB">
        <authorList>
            <consortium name="WormBaseParasite"/>
        </authorList>
    </citation>
    <scope>IDENTIFICATION</scope>
</reference>
<keyword evidence="3" id="KW-0472">Membrane</keyword>
<dbReference type="Proteomes" id="UP000887581">
    <property type="component" value="Unplaced"/>
</dbReference>
<feature type="compositionally biased region" description="Low complexity" evidence="2">
    <location>
        <begin position="303"/>
        <end position="326"/>
    </location>
</feature>
<dbReference type="SMART" id="SM01088">
    <property type="entry name" value="Col_cuticle_N"/>
    <property type="match status" value="1"/>
</dbReference>
<dbReference type="InterPro" id="IPR002486">
    <property type="entry name" value="Col_cuticle_N"/>
</dbReference>
<feature type="region of interest" description="Disordered" evidence="2">
    <location>
        <begin position="160"/>
        <end position="191"/>
    </location>
</feature>
<keyword evidence="5" id="KW-1185">Reference proteome</keyword>
<dbReference type="PANTHER" id="PTHR24637:SF421">
    <property type="entry name" value="CUTICLE COLLAGEN DPY-2"/>
    <property type="match status" value="1"/>
</dbReference>
<dbReference type="AlphaFoldDB" id="A0A915PD17"/>
<feature type="transmembrane region" description="Helical" evidence="3">
    <location>
        <begin position="6"/>
        <end position="33"/>
    </location>
</feature>
<keyword evidence="1" id="KW-0677">Repeat</keyword>
<accession>A0A915PD17</accession>
<protein>
    <submittedName>
        <fullName evidence="6">Nematode cuticle collagen N-terminal domain-containing protein</fullName>
    </submittedName>
</protein>
<dbReference type="GO" id="GO:0042302">
    <property type="term" value="F:structural constituent of cuticle"/>
    <property type="evidence" value="ECO:0007669"/>
    <property type="project" value="InterPro"/>
</dbReference>
<feature type="region of interest" description="Disordered" evidence="2">
    <location>
        <begin position="207"/>
        <end position="259"/>
    </location>
</feature>
<evidence type="ECO:0000256" key="1">
    <source>
        <dbReference type="ARBA" id="ARBA00022737"/>
    </source>
</evidence>
<evidence type="ECO:0000313" key="5">
    <source>
        <dbReference type="Proteomes" id="UP000887581"/>
    </source>
</evidence>
<dbReference type="WBParaSite" id="sdigi.contig112.g4576.t1">
    <property type="protein sequence ID" value="sdigi.contig112.g4576.t1"/>
    <property type="gene ID" value="sdigi.contig112.g4576"/>
</dbReference>
<feature type="compositionally biased region" description="Low complexity" evidence="2">
    <location>
        <begin position="169"/>
        <end position="184"/>
    </location>
</feature>
<dbReference type="Pfam" id="PF01484">
    <property type="entry name" value="Col_cuticle_N"/>
    <property type="match status" value="1"/>
</dbReference>
<proteinExistence type="predicted"/>
<dbReference type="InterPro" id="IPR008160">
    <property type="entry name" value="Collagen"/>
</dbReference>
<feature type="compositionally biased region" description="Low complexity" evidence="2">
    <location>
        <begin position="243"/>
        <end position="259"/>
    </location>
</feature>
<keyword evidence="3" id="KW-0812">Transmembrane</keyword>
<evidence type="ECO:0000259" key="4">
    <source>
        <dbReference type="SMART" id="SM01088"/>
    </source>
</evidence>